<dbReference type="AlphaFoldDB" id="A0AAV5PQ35"/>
<protein>
    <recommendedName>
        <fullName evidence="4">DUF898 domain-containing protein</fullName>
    </recommendedName>
</protein>
<feature type="transmembrane region" description="Helical" evidence="1">
    <location>
        <begin position="132"/>
        <end position="153"/>
    </location>
</feature>
<name>A0AAV5PQ35_LACDE</name>
<dbReference type="Proteomes" id="UP001165243">
    <property type="component" value="Unassembled WGS sequence"/>
</dbReference>
<keyword evidence="1" id="KW-0472">Membrane</keyword>
<feature type="transmembrane region" description="Helical" evidence="1">
    <location>
        <begin position="293"/>
        <end position="318"/>
    </location>
</feature>
<evidence type="ECO:0000313" key="2">
    <source>
        <dbReference type="EMBL" id="GMB87195.1"/>
    </source>
</evidence>
<keyword evidence="1" id="KW-1133">Transmembrane helix</keyword>
<keyword evidence="1" id="KW-0812">Transmembrane</keyword>
<evidence type="ECO:0000313" key="3">
    <source>
        <dbReference type="Proteomes" id="UP001165243"/>
    </source>
</evidence>
<accession>A0AAV5PQ35</accession>
<sequence length="443" mass="50085">MVNQVDNSIDQMGEQIGQGIDDAAKDITSGLKKTGEKTGDFGENWRDYLTPNNAEKFVSVALLFPLFMTVVLWLLTRVSGWVYGQYFLPLYDFFFAIFQIAIFLVKALFLIGSGLGVAAAGYVLYKNESKRTVWGWLTGAATVLSFLGCLGINQSYPYNGLTQTFKILGWVAVVWGIDTCSRVLLQKLGIDVEPIISRDLAAYRDFYQTYRAKHEAEEKAEKEEIAKAQNGQAGPVSYFDGTGAGLFGTYLLYALLTIITCGFAAPWLNCAIQRWRTKHMVVDGKRVTFNGTGASLLGHWILWEFLTVITCGLFAFFIPVGLQKWNMNHTYYEGEKGAEDSRFDGNTFQYIGYNIMQFLLLVVAFGLAYPWTHKMILRWQTKHQLINNDRLIYDGTALGMLVRALVVILTLVIPFAFLASPWAYCWLWRYQYSHTHVDHSSAE</sequence>
<evidence type="ECO:0008006" key="4">
    <source>
        <dbReference type="Google" id="ProtNLM"/>
    </source>
</evidence>
<comment type="caution">
    <text evidence="2">The sequence shown here is derived from an EMBL/GenBank/DDBJ whole genome shotgun (WGS) entry which is preliminary data.</text>
</comment>
<feature type="transmembrane region" description="Helical" evidence="1">
    <location>
        <begin position="57"/>
        <end position="76"/>
    </location>
</feature>
<dbReference type="Pfam" id="PF20403">
    <property type="entry name" value="DUF6693"/>
    <property type="match status" value="1"/>
</dbReference>
<feature type="transmembrane region" description="Helical" evidence="1">
    <location>
        <begin position="250"/>
        <end position="272"/>
    </location>
</feature>
<organism evidence="2 3">
    <name type="scientific">Lactobacillus delbrueckii subsp. bulgaricus</name>
    <dbReference type="NCBI Taxonomy" id="1585"/>
    <lineage>
        <taxon>Bacteria</taxon>
        <taxon>Bacillati</taxon>
        <taxon>Bacillota</taxon>
        <taxon>Bacilli</taxon>
        <taxon>Lactobacillales</taxon>
        <taxon>Lactobacillaceae</taxon>
        <taxon>Lactobacillus</taxon>
    </lineage>
</organism>
<feature type="transmembrane region" description="Helical" evidence="1">
    <location>
        <begin position="96"/>
        <end position="125"/>
    </location>
</feature>
<reference evidence="2" key="1">
    <citation type="submission" date="2023-04" db="EMBL/GenBank/DDBJ databases">
        <title>Draft genome sequences of Lactobacillus delbrueckii subsp. bulgaricus ME-900 and ME-901 with improved acid tolerance.</title>
        <authorList>
            <person name="Ishida T."/>
            <person name="Yamamoto E."/>
            <person name="Koizumi A."/>
            <person name="Fujiwara S."/>
            <person name="Makino S."/>
            <person name="Kano H."/>
            <person name="Kimura K."/>
        </authorList>
    </citation>
    <scope>NUCLEOTIDE SEQUENCE</scope>
    <source>
        <strain evidence="2">ME-900</strain>
    </source>
</reference>
<gene>
    <name evidence="2" type="ORF">ME0900_15680</name>
</gene>
<feature type="transmembrane region" description="Helical" evidence="1">
    <location>
        <begin position="350"/>
        <end position="371"/>
    </location>
</feature>
<dbReference type="InterPro" id="IPR046515">
    <property type="entry name" value="DUF6693"/>
</dbReference>
<feature type="transmembrane region" description="Helical" evidence="1">
    <location>
        <begin position="391"/>
        <end position="419"/>
    </location>
</feature>
<dbReference type="EMBL" id="BSWK01000026">
    <property type="protein sequence ID" value="GMB87195.1"/>
    <property type="molecule type" value="Genomic_DNA"/>
</dbReference>
<evidence type="ECO:0000256" key="1">
    <source>
        <dbReference type="SAM" id="Phobius"/>
    </source>
</evidence>
<proteinExistence type="predicted"/>